<dbReference type="RefSeq" id="WP_208846639.1">
    <property type="nucleotide sequence ID" value="NZ_JAGGDJ010000002.1"/>
</dbReference>
<keyword evidence="1" id="KW-0472">Membrane</keyword>
<reference evidence="2 3" key="1">
    <citation type="submission" date="2021-03" db="EMBL/GenBank/DDBJ databases">
        <title>Paenibacillus artemisicola MWE-103 whole genome sequence.</title>
        <authorList>
            <person name="Ham Y.J."/>
        </authorList>
    </citation>
    <scope>NUCLEOTIDE SEQUENCE [LARGE SCALE GENOMIC DNA]</scope>
    <source>
        <strain evidence="2 3">MWE-103</strain>
    </source>
</reference>
<comment type="caution">
    <text evidence="2">The sequence shown here is derived from an EMBL/GenBank/DDBJ whole genome shotgun (WGS) entry which is preliminary data.</text>
</comment>
<keyword evidence="1" id="KW-1133">Transmembrane helix</keyword>
<name>A0ABS3W5N4_9BACL</name>
<feature type="transmembrane region" description="Helical" evidence="1">
    <location>
        <begin position="114"/>
        <end position="134"/>
    </location>
</feature>
<accession>A0ABS3W5N4</accession>
<sequence>MAMNVSSKKRQIVFLLLYSLILTFLVSGILVLTLSGGIKPHFMSSWIENWTVAFLTAYVLNLFLPKPIRYLARKFQRGSKIVTLFLFPLIMTCMISFTLTLFNQRGFDSNFSGTWMEAWSIAFVAVFIISRFLPHFVGKLVSRMVAYSSSRAYVKETEGE</sequence>
<keyword evidence="3" id="KW-1185">Reference proteome</keyword>
<evidence type="ECO:0000313" key="2">
    <source>
        <dbReference type="EMBL" id="MBO7743627.1"/>
    </source>
</evidence>
<feature type="transmembrane region" description="Helical" evidence="1">
    <location>
        <begin position="46"/>
        <end position="64"/>
    </location>
</feature>
<gene>
    <name evidence="2" type="ORF">I8J29_05430</name>
</gene>
<protein>
    <submittedName>
        <fullName evidence="2">DUF2798 domain-containing protein</fullName>
    </submittedName>
</protein>
<keyword evidence="1" id="KW-0812">Transmembrane</keyword>
<evidence type="ECO:0000256" key="1">
    <source>
        <dbReference type="SAM" id="Phobius"/>
    </source>
</evidence>
<feature type="transmembrane region" description="Helical" evidence="1">
    <location>
        <begin position="12"/>
        <end position="34"/>
    </location>
</feature>
<organism evidence="2 3">
    <name type="scientific">Paenibacillus artemisiicola</name>
    <dbReference type="NCBI Taxonomy" id="1172618"/>
    <lineage>
        <taxon>Bacteria</taxon>
        <taxon>Bacillati</taxon>
        <taxon>Bacillota</taxon>
        <taxon>Bacilli</taxon>
        <taxon>Bacillales</taxon>
        <taxon>Paenibacillaceae</taxon>
        <taxon>Paenibacillus</taxon>
    </lineage>
</organism>
<feature type="transmembrane region" description="Helical" evidence="1">
    <location>
        <begin position="84"/>
        <end position="102"/>
    </location>
</feature>
<dbReference type="Pfam" id="PF11391">
    <property type="entry name" value="DUF2798"/>
    <property type="match status" value="2"/>
</dbReference>
<evidence type="ECO:0000313" key="3">
    <source>
        <dbReference type="Proteomes" id="UP000670947"/>
    </source>
</evidence>
<proteinExistence type="predicted"/>
<dbReference type="InterPro" id="IPR021529">
    <property type="entry name" value="DUF2798"/>
</dbReference>
<dbReference type="Proteomes" id="UP000670947">
    <property type="component" value="Unassembled WGS sequence"/>
</dbReference>
<dbReference type="EMBL" id="JAGGDJ010000002">
    <property type="protein sequence ID" value="MBO7743627.1"/>
    <property type="molecule type" value="Genomic_DNA"/>
</dbReference>